<reference evidence="1" key="2">
    <citation type="submission" date="2020-06" db="EMBL/GenBank/DDBJ databases">
        <authorList>
            <person name="Sheffer M."/>
        </authorList>
    </citation>
    <scope>NUCLEOTIDE SEQUENCE</scope>
</reference>
<dbReference type="EMBL" id="JABXBU010000011">
    <property type="protein sequence ID" value="KAF8790214.1"/>
    <property type="molecule type" value="Genomic_DNA"/>
</dbReference>
<sequence length="129" mass="14694">MDVFSNWAKEYKMSVCMPIIRNDSVTSSSFTQTTCKASRDRNTNNEKLRKRCKTSYKVSPGVLQIQLVRLGSPLRGAIYNDLYVCTCKKDRPPLRRCNHRKCIISIDDSTGDPSPLENSSKVQFLCLPQ</sequence>
<evidence type="ECO:0000313" key="2">
    <source>
        <dbReference type="Proteomes" id="UP000807504"/>
    </source>
</evidence>
<keyword evidence="2" id="KW-1185">Reference proteome</keyword>
<comment type="caution">
    <text evidence="1">The sequence shown here is derived from an EMBL/GenBank/DDBJ whole genome shotgun (WGS) entry which is preliminary data.</text>
</comment>
<dbReference type="AlphaFoldDB" id="A0A8T0FFZ4"/>
<proteinExistence type="predicted"/>
<dbReference type="Proteomes" id="UP000807504">
    <property type="component" value="Unassembled WGS sequence"/>
</dbReference>
<name>A0A8T0FFZ4_ARGBR</name>
<organism evidence="1 2">
    <name type="scientific">Argiope bruennichi</name>
    <name type="common">Wasp spider</name>
    <name type="synonym">Aranea bruennichi</name>
    <dbReference type="NCBI Taxonomy" id="94029"/>
    <lineage>
        <taxon>Eukaryota</taxon>
        <taxon>Metazoa</taxon>
        <taxon>Ecdysozoa</taxon>
        <taxon>Arthropoda</taxon>
        <taxon>Chelicerata</taxon>
        <taxon>Arachnida</taxon>
        <taxon>Araneae</taxon>
        <taxon>Araneomorphae</taxon>
        <taxon>Entelegynae</taxon>
        <taxon>Araneoidea</taxon>
        <taxon>Araneidae</taxon>
        <taxon>Argiope</taxon>
    </lineage>
</organism>
<evidence type="ECO:0000313" key="1">
    <source>
        <dbReference type="EMBL" id="KAF8790214.1"/>
    </source>
</evidence>
<protein>
    <submittedName>
        <fullName evidence="1">Uncharacterized protein</fullName>
    </submittedName>
</protein>
<reference evidence="1" key="1">
    <citation type="journal article" date="2020" name="bioRxiv">
        <title>Chromosome-level reference genome of the European wasp spider Argiope bruennichi: a resource for studies on range expansion and evolutionary adaptation.</title>
        <authorList>
            <person name="Sheffer M.M."/>
            <person name="Hoppe A."/>
            <person name="Krehenwinkel H."/>
            <person name="Uhl G."/>
            <person name="Kuss A.W."/>
            <person name="Jensen L."/>
            <person name="Jensen C."/>
            <person name="Gillespie R.G."/>
            <person name="Hoff K.J."/>
            <person name="Prost S."/>
        </authorList>
    </citation>
    <scope>NUCLEOTIDE SEQUENCE</scope>
</reference>
<accession>A0A8T0FFZ4</accession>
<gene>
    <name evidence="1" type="ORF">HNY73_005272</name>
</gene>